<keyword evidence="2 3" id="KW-0456">Lyase</keyword>
<dbReference type="GO" id="GO:0009234">
    <property type="term" value="P:menaquinone biosynthetic process"/>
    <property type="evidence" value="ECO:0007669"/>
    <property type="project" value="UniProtKB-UniRule"/>
</dbReference>
<comment type="subunit">
    <text evidence="3">Monomer.</text>
</comment>
<reference evidence="6 7" key="2">
    <citation type="submission" date="2018-11" db="EMBL/GenBank/DDBJ databases">
        <title>Genomic Encyclopedia of Type Strains, Phase IV (KMG-IV): sequencing the most valuable type-strain genomes for metagenomic binning, comparative biology and taxonomic classification.</title>
        <authorList>
            <person name="Goeker M."/>
        </authorList>
    </citation>
    <scope>NUCLEOTIDE SEQUENCE [LARGE SCALE GENOMIC DNA]</scope>
    <source>
        <strain evidence="6 7">DSM 25797</strain>
    </source>
</reference>
<dbReference type="KEGG" id="fcl:A4G17_03480"/>
<dbReference type="GO" id="GO:0070205">
    <property type="term" value="F:2-succinyl-6-hydroxy-2,4-cyclohexadiene-1-carboxylate synthase activity"/>
    <property type="evidence" value="ECO:0007669"/>
    <property type="project" value="UniProtKB-UniRule"/>
</dbReference>
<reference evidence="5 8" key="1">
    <citation type="submission" date="2016-03" db="EMBL/GenBank/DDBJ databases">
        <authorList>
            <person name="Hansen M.J."/>
            <person name="Bojesen A.M."/>
            <person name="Planet P."/>
        </authorList>
    </citation>
    <scope>NUCLEOTIDE SEQUENCE [LARGE SCALE GENOMIC DNA]</scope>
    <source>
        <strain evidence="5 8">HPA 21</strain>
    </source>
</reference>
<dbReference type="EMBL" id="RKQT01000006">
    <property type="protein sequence ID" value="RPE90988.1"/>
    <property type="molecule type" value="Genomic_DNA"/>
</dbReference>
<feature type="domain" description="AB hydrolase-1" evidence="4">
    <location>
        <begin position="12"/>
        <end position="237"/>
    </location>
</feature>
<keyword evidence="1 3" id="KW-0474">Menaquinone biosynthesis</keyword>
<dbReference type="InterPro" id="IPR000073">
    <property type="entry name" value="AB_hydrolase_1"/>
</dbReference>
<evidence type="ECO:0000256" key="1">
    <source>
        <dbReference type="ARBA" id="ARBA00022428"/>
    </source>
</evidence>
<sequence>MLGYQWYAMSGKPVVFLHGLLGSQHDWASTFAHLQNIAGIRPLAFDLPCHATSQKLSCQSFLDFRQQLHSALTTLIHEPFWLVGYSLGGRLALDYTFHQPNSNLLGTLVEGANIGLQTEAERQVRWQNDRTWAQRFRTEPIEKVLADWYRQPVFADLTDNKRSILIKKRQQNDGNKIAEILETTSLAKQPNFRQQTWQNIHFLIGERDHKFRQMAEQNALPYRLIAHAGHNAHWENPIDFAAQLIQIIEGKHNGTASLP</sequence>
<dbReference type="SUPFAM" id="SSF53474">
    <property type="entry name" value="alpha/beta-Hydrolases"/>
    <property type="match status" value="1"/>
</dbReference>
<dbReference type="Gene3D" id="3.40.50.1820">
    <property type="entry name" value="alpha/beta hydrolase"/>
    <property type="match status" value="1"/>
</dbReference>
<dbReference type="PANTHER" id="PTHR42916">
    <property type="entry name" value="2-SUCCINYL-5-ENOLPYRUVYL-6-HYDROXY-3-CYCLOHEXENE-1-CARBOXYLATE SYNTHASE"/>
    <property type="match status" value="1"/>
</dbReference>
<evidence type="ECO:0000256" key="3">
    <source>
        <dbReference type="HAMAP-Rule" id="MF_01660"/>
    </source>
</evidence>
<evidence type="ECO:0000313" key="5">
    <source>
        <dbReference type="EMBL" id="QIM64570.1"/>
    </source>
</evidence>
<dbReference type="Pfam" id="PF00561">
    <property type="entry name" value="Abhydrolase_1"/>
    <property type="match status" value="1"/>
</dbReference>
<dbReference type="Proteomes" id="UP000502287">
    <property type="component" value="Chromosome"/>
</dbReference>
<evidence type="ECO:0000313" key="6">
    <source>
        <dbReference type="EMBL" id="RPE90988.1"/>
    </source>
</evidence>
<comment type="similarity">
    <text evidence="3">Belongs to the AB hydrolase superfamily. MenH family.</text>
</comment>
<dbReference type="NCBIfam" id="NF008340">
    <property type="entry name" value="PRK11126.1"/>
    <property type="match status" value="1"/>
</dbReference>
<evidence type="ECO:0000256" key="2">
    <source>
        <dbReference type="ARBA" id="ARBA00023239"/>
    </source>
</evidence>
<dbReference type="PANTHER" id="PTHR42916:SF1">
    <property type="entry name" value="PROTEIN PHYLLO, CHLOROPLASTIC"/>
    <property type="match status" value="1"/>
</dbReference>
<evidence type="ECO:0000313" key="8">
    <source>
        <dbReference type="Proteomes" id="UP000502287"/>
    </source>
</evidence>
<gene>
    <name evidence="3" type="primary">menH</name>
    <name evidence="5" type="ORF">A4G17_03480</name>
    <name evidence="6" type="ORF">EDC49_1993</name>
</gene>
<accession>A0AAE6X492</accession>
<comment type="pathway">
    <text evidence="3">Quinol/quinone metabolism; 1,4-dihydroxy-2-naphthoate biosynthesis; 1,4-dihydroxy-2-naphthoate from chorismate: step 3/7.</text>
</comment>
<comment type="pathway">
    <text evidence="3">Quinol/quinone metabolism; menaquinone biosynthesis.</text>
</comment>
<dbReference type="RefSeq" id="WP_123957573.1">
    <property type="nucleotide sequence ID" value="NZ_CP015029.1"/>
</dbReference>
<proteinExistence type="inferred from homology"/>
<comment type="function">
    <text evidence="3">Catalyzes a proton abstraction reaction that results in 2,5-elimination of pyruvate from 2-succinyl-5-enolpyruvyl-6-hydroxy-3-cyclohexene-1-carboxylate (SEPHCHC) and the formation of 2-succinyl-6-hydroxy-2,4-cyclohexadiene-1-carboxylate (SHCHC).</text>
</comment>
<dbReference type="EC" id="4.2.99.20" evidence="3"/>
<protein>
    <recommendedName>
        <fullName evidence="3">Putative 2-succinyl-6-hydroxy-2,4-cyclohexadiene-1-carboxylate synthase</fullName>
        <shortName evidence="3">SHCHC synthase</shortName>
        <ecNumber evidence="3">4.2.99.20</ecNumber>
    </recommendedName>
</protein>
<comment type="catalytic activity">
    <reaction evidence="3">
        <text>5-enolpyruvoyl-6-hydroxy-2-succinyl-cyclohex-3-ene-1-carboxylate = (1R,6R)-6-hydroxy-2-succinyl-cyclohexa-2,4-diene-1-carboxylate + pyruvate</text>
        <dbReference type="Rhea" id="RHEA:25597"/>
        <dbReference type="ChEBI" id="CHEBI:15361"/>
        <dbReference type="ChEBI" id="CHEBI:58689"/>
        <dbReference type="ChEBI" id="CHEBI:58818"/>
        <dbReference type="EC" id="4.2.99.20"/>
    </reaction>
</comment>
<dbReference type="EMBL" id="CP015029">
    <property type="protein sequence ID" value="QIM64570.1"/>
    <property type="molecule type" value="Genomic_DNA"/>
</dbReference>
<dbReference type="NCBIfam" id="TIGR03695">
    <property type="entry name" value="menH_SHCHC"/>
    <property type="match status" value="1"/>
</dbReference>
<evidence type="ECO:0000259" key="4">
    <source>
        <dbReference type="Pfam" id="PF00561"/>
    </source>
</evidence>
<evidence type="ECO:0000313" key="7">
    <source>
        <dbReference type="Proteomes" id="UP000276901"/>
    </source>
</evidence>
<keyword evidence="7" id="KW-1185">Reference proteome</keyword>
<dbReference type="InterPro" id="IPR029058">
    <property type="entry name" value="AB_hydrolase_fold"/>
</dbReference>
<dbReference type="HAMAP" id="MF_01660">
    <property type="entry name" value="MenH"/>
    <property type="match status" value="1"/>
</dbReference>
<dbReference type="Proteomes" id="UP000276901">
    <property type="component" value="Unassembled WGS sequence"/>
</dbReference>
<organism evidence="5 8">
    <name type="scientific">Frederiksenia canicola</name>
    <dbReference type="NCBI Taxonomy" id="123824"/>
    <lineage>
        <taxon>Bacteria</taxon>
        <taxon>Pseudomonadati</taxon>
        <taxon>Pseudomonadota</taxon>
        <taxon>Gammaproteobacteria</taxon>
        <taxon>Pasteurellales</taxon>
        <taxon>Pasteurellaceae</taxon>
        <taxon>Frederiksenia</taxon>
    </lineage>
</organism>
<name>A0AAE6X492_9PAST</name>
<dbReference type="InterPro" id="IPR022485">
    <property type="entry name" value="SHCHC_synthase_MenH"/>
</dbReference>
<dbReference type="AlphaFoldDB" id="A0AAE6X492"/>